<evidence type="ECO:0000256" key="2">
    <source>
        <dbReference type="ARBA" id="ARBA00023242"/>
    </source>
</evidence>
<evidence type="ECO:0000256" key="1">
    <source>
        <dbReference type="ARBA" id="ARBA00004123"/>
    </source>
</evidence>
<organism evidence="5 6">
    <name type="scientific">Ilex paraguariensis</name>
    <name type="common">yerba mate</name>
    <dbReference type="NCBI Taxonomy" id="185542"/>
    <lineage>
        <taxon>Eukaryota</taxon>
        <taxon>Viridiplantae</taxon>
        <taxon>Streptophyta</taxon>
        <taxon>Embryophyta</taxon>
        <taxon>Tracheophyta</taxon>
        <taxon>Spermatophyta</taxon>
        <taxon>Magnoliopsida</taxon>
        <taxon>eudicotyledons</taxon>
        <taxon>Gunneridae</taxon>
        <taxon>Pentapetalae</taxon>
        <taxon>asterids</taxon>
        <taxon>campanulids</taxon>
        <taxon>Aquifoliales</taxon>
        <taxon>Aquifoliaceae</taxon>
        <taxon>Ilex</taxon>
    </lineage>
</organism>
<comment type="subcellular location">
    <subcellularLocation>
        <location evidence="1">Nucleus</location>
    </subcellularLocation>
</comment>
<protein>
    <recommendedName>
        <fullName evidence="4">KNOX1 domain-containing protein</fullName>
    </recommendedName>
</protein>
<dbReference type="EMBL" id="CAUOFW020000699">
    <property type="protein sequence ID" value="CAK9135276.1"/>
    <property type="molecule type" value="Genomic_DNA"/>
</dbReference>
<comment type="caution">
    <text evidence="5">The sequence shown here is derived from an EMBL/GenBank/DDBJ whole genome shotgun (WGS) entry which is preliminary data.</text>
</comment>
<gene>
    <name evidence="5" type="ORF">ILEXP_LOCUS2213</name>
</gene>
<keyword evidence="2" id="KW-0539">Nucleus</keyword>
<dbReference type="Proteomes" id="UP001642360">
    <property type="component" value="Unassembled WGS sequence"/>
</dbReference>
<dbReference type="GO" id="GO:0005634">
    <property type="term" value="C:nucleus"/>
    <property type="evidence" value="ECO:0007669"/>
    <property type="project" value="UniProtKB-SubCell"/>
</dbReference>
<dbReference type="AlphaFoldDB" id="A0ABC8QRD0"/>
<dbReference type="Pfam" id="PF03790">
    <property type="entry name" value="KNOX1"/>
    <property type="match status" value="1"/>
</dbReference>
<evidence type="ECO:0000313" key="5">
    <source>
        <dbReference type="EMBL" id="CAK9135276.1"/>
    </source>
</evidence>
<accession>A0ABC8QRD0</accession>
<sequence>MAFQDHLSEGMALHHQRCTGQHLAENGSVLRGILPESTSDGASRKPPPTWLLRRQNHHFAAGDNNFLHLQTINSDSSNSNQWLFKQNDDVSTMNQEKKMNSESTENNGEESSGDWERTVKCKAEIVNHPLYDQLLSVHVQCLRIATPVDQLPMIDAQLAQSQHSVAKYSMLGGHGIQDIEHKDLDHFMSSVLIFSHAASVQLCKQWRISEKVLA</sequence>
<feature type="region of interest" description="Disordered" evidence="3">
    <location>
        <begin position="90"/>
        <end position="115"/>
    </location>
</feature>
<dbReference type="InterPro" id="IPR005540">
    <property type="entry name" value="KNOX1"/>
</dbReference>
<feature type="domain" description="KNOX1" evidence="4">
    <location>
        <begin position="119"/>
        <end position="163"/>
    </location>
</feature>
<name>A0ABC8QRD0_9AQUA</name>
<evidence type="ECO:0000256" key="3">
    <source>
        <dbReference type="SAM" id="MobiDB-lite"/>
    </source>
</evidence>
<proteinExistence type="predicted"/>
<evidence type="ECO:0000313" key="6">
    <source>
        <dbReference type="Proteomes" id="UP001642360"/>
    </source>
</evidence>
<evidence type="ECO:0000259" key="4">
    <source>
        <dbReference type="SMART" id="SM01255"/>
    </source>
</evidence>
<dbReference type="SMART" id="SM01255">
    <property type="entry name" value="KNOX1"/>
    <property type="match status" value="1"/>
</dbReference>
<keyword evidence="6" id="KW-1185">Reference proteome</keyword>
<reference evidence="5 6" key="1">
    <citation type="submission" date="2024-02" db="EMBL/GenBank/DDBJ databases">
        <authorList>
            <person name="Vignale AGUSTIN F."/>
            <person name="Sosa J E."/>
            <person name="Modenutti C."/>
        </authorList>
    </citation>
    <scope>NUCLEOTIDE SEQUENCE [LARGE SCALE GENOMIC DNA]</scope>
</reference>